<evidence type="ECO:0000256" key="2">
    <source>
        <dbReference type="ARBA" id="ARBA00022692"/>
    </source>
</evidence>
<gene>
    <name evidence="7" type="ORF">JQS43_15720</name>
</gene>
<dbReference type="Pfam" id="PF01957">
    <property type="entry name" value="NfeD"/>
    <property type="match status" value="1"/>
</dbReference>
<feature type="domain" description="NfeD-like C-terminal" evidence="6">
    <location>
        <begin position="85"/>
        <end position="143"/>
    </location>
</feature>
<keyword evidence="2 5" id="KW-0812">Transmembrane</keyword>
<dbReference type="SUPFAM" id="SSF141322">
    <property type="entry name" value="NfeD domain-like"/>
    <property type="match status" value="1"/>
</dbReference>
<dbReference type="InterPro" id="IPR002810">
    <property type="entry name" value="NfeD-like_C"/>
</dbReference>
<evidence type="ECO:0000313" key="8">
    <source>
        <dbReference type="Proteomes" id="UP000662857"/>
    </source>
</evidence>
<dbReference type="RefSeq" id="WP_239675154.1">
    <property type="nucleotide sequence ID" value="NZ_CP070499.1"/>
</dbReference>
<dbReference type="InterPro" id="IPR012340">
    <property type="entry name" value="NA-bd_OB-fold"/>
</dbReference>
<keyword evidence="3 5" id="KW-1133">Transmembrane helix</keyword>
<dbReference type="Gene3D" id="2.40.50.140">
    <property type="entry name" value="Nucleic acid-binding proteins"/>
    <property type="match status" value="1"/>
</dbReference>
<dbReference type="PANTHER" id="PTHR33507">
    <property type="entry name" value="INNER MEMBRANE PROTEIN YBBJ"/>
    <property type="match status" value="1"/>
</dbReference>
<dbReference type="Proteomes" id="UP000662857">
    <property type="component" value="Chromosome"/>
</dbReference>
<keyword evidence="8" id="KW-1185">Reference proteome</keyword>
<dbReference type="GO" id="GO:0005886">
    <property type="term" value="C:plasma membrane"/>
    <property type="evidence" value="ECO:0007669"/>
    <property type="project" value="TreeGrafter"/>
</dbReference>
<evidence type="ECO:0000256" key="3">
    <source>
        <dbReference type="ARBA" id="ARBA00022989"/>
    </source>
</evidence>
<feature type="transmembrane region" description="Helical" evidence="5">
    <location>
        <begin position="30"/>
        <end position="63"/>
    </location>
</feature>
<evidence type="ECO:0000256" key="1">
    <source>
        <dbReference type="ARBA" id="ARBA00004141"/>
    </source>
</evidence>
<protein>
    <submittedName>
        <fullName evidence="7">NfeD family protein</fullName>
    </submittedName>
</protein>
<reference evidence="7" key="1">
    <citation type="submission" date="2021-02" db="EMBL/GenBank/DDBJ databases">
        <title>Natrosporangium hydrolyticum gen. nov., sp. nov, a haloalkaliphilic actinobacterium from a soda solonchak soil.</title>
        <authorList>
            <person name="Sorokin D.Y."/>
            <person name="Khijniak T.V."/>
            <person name="Zakharycheva A.P."/>
            <person name="Boueva O.V."/>
            <person name="Ariskina E.V."/>
            <person name="Hahnke R.L."/>
            <person name="Bunk B."/>
            <person name="Sproer C."/>
            <person name="Schumann P."/>
            <person name="Evtushenko L.I."/>
            <person name="Kublanov I.V."/>
        </authorList>
    </citation>
    <scope>NUCLEOTIDE SEQUENCE</scope>
    <source>
        <strain evidence="7">DSM 106523</strain>
    </source>
</reference>
<evidence type="ECO:0000313" key="7">
    <source>
        <dbReference type="EMBL" id="QSB13088.1"/>
    </source>
</evidence>
<evidence type="ECO:0000259" key="6">
    <source>
        <dbReference type="Pfam" id="PF01957"/>
    </source>
</evidence>
<keyword evidence="4 5" id="KW-0472">Membrane</keyword>
<evidence type="ECO:0000256" key="5">
    <source>
        <dbReference type="SAM" id="Phobius"/>
    </source>
</evidence>
<name>A0A895YHA4_9ACTN</name>
<organism evidence="7 8">
    <name type="scientific">Natronosporangium hydrolyticum</name>
    <dbReference type="NCBI Taxonomy" id="2811111"/>
    <lineage>
        <taxon>Bacteria</taxon>
        <taxon>Bacillati</taxon>
        <taxon>Actinomycetota</taxon>
        <taxon>Actinomycetes</taxon>
        <taxon>Micromonosporales</taxon>
        <taxon>Micromonosporaceae</taxon>
        <taxon>Natronosporangium</taxon>
    </lineage>
</organism>
<dbReference type="KEGG" id="nhy:JQS43_15720"/>
<dbReference type="InterPro" id="IPR052165">
    <property type="entry name" value="Membrane_assoc_protease"/>
</dbReference>
<dbReference type="EMBL" id="CP070499">
    <property type="protein sequence ID" value="QSB13088.1"/>
    <property type="molecule type" value="Genomic_DNA"/>
</dbReference>
<accession>A0A895YHA4</accession>
<dbReference type="AlphaFoldDB" id="A0A895YHA4"/>
<evidence type="ECO:0000256" key="4">
    <source>
        <dbReference type="ARBA" id="ARBA00023136"/>
    </source>
</evidence>
<sequence>MAVLLWIVLAVVLAIAEVFTATLVLLMLAAGAGAAAIAAALGLGVVGQVVTFAAVSALSLFVLRPIIRKHAMPAIAGADETIGMKALEGAPGSVLEQVTQESGLVRIEGELWNARVYDATQILEPGERVRVIEVKGTTALVWRDEFGDVVEDDREGTL</sequence>
<proteinExistence type="predicted"/>
<comment type="subcellular location">
    <subcellularLocation>
        <location evidence="1">Membrane</location>
        <topology evidence="1">Multi-pass membrane protein</topology>
    </subcellularLocation>
</comment>
<dbReference type="PANTHER" id="PTHR33507:SF3">
    <property type="entry name" value="INNER MEMBRANE PROTEIN YBBJ"/>
    <property type="match status" value="1"/>
</dbReference>